<dbReference type="AlphaFoldDB" id="A0A2M4B1W4"/>
<evidence type="ECO:0000313" key="2">
    <source>
        <dbReference type="EMBL" id="MBW46952.1"/>
    </source>
</evidence>
<keyword evidence="1" id="KW-0732">Signal</keyword>
<accession>A0A2M4B1W4</accession>
<feature type="chain" id="PRO_5014720858" evidence="1">
    <location>
        <begin position="19"/>
        <end position="83"/>
    </location>
</feature>
<evidence type="ECO:0000256" key="1">
    <source>
        <dbReference type="SAM" id="SignalP"/>
    </source>
</evidence>
<reference evidence="2" key="1">
    <citation type="submission" date="2018-01" db="EMBL/GenBank/DDBJ databases">
        <title>An insight into the sialome of Amazonian anophelines.</title>
        <authorList>
            <person name="Ribeiro J.M."/>
            <person name="Scarpassa V."/>
            <person name="Calvo E."/>
        </authorList>
    </citation>
    <scope>NUCLEOTIDE SEQUENCE</scope>
    <source>
        <tissue evidence="2">Salivary glands</tissue>
    </source>
</reference>
<feature type="signal peptide" evidence="1">
    <location>
        <begin position="1"/>
        <end position="18"/>
    </location>
</feature>
<organism evidence="2">
    <name type="scientific">Anopheles triannulatus</name>
    <dbReference type="NCBI Taxonomy" id="58253"/>
    <lineage>
        <taxon>Eukaryota</taxon>
        <taxon>Metazoa</taxon>
        <taxon>Ecdysozoa</taxon>
        <taxon>Arthropoda</taxon>
        <taxon>Hexapoda</taxon>
        <taxon>Insecta</taxon>
        <taxon>Pterygota</taxon>
        <taxon>Neoptera</taxon>
        <taxon>Endopterygota</taxon>
        <taxon>Diptera</taxon>
        <taxon>Nematocera</taxon>
        <taxon>Culicoidea</taxon>
        <taxon>Culicidae</taxon>
        <taxon>Anophelinae</taxon>
        <taxon>Anopheles</taxon>
    </lineage>
</organism>
<proteinExistence type="predicted"/>
<dbReference type="EMBL" id="GGFK01013631">
    <property type="protein sequence ID" value="MBW46952.1"/>
    <property type="molecule type" value="Transcribed_RNA"/>
</dbReference>
<name>A0A2M4B1W4_9DIPT</name>
<sequence length="83" mass="9025">MAPSLVVMMLLACTHLDSFQITLLLAVAPSNDTGVLGHFQKVVCKFANRIRSLFLCDDFQLVAEGTLCLNRSGGTGRTHTTRT</sequence>
<protein>
    <submittedName>
        <fullName evidence="2">Putative secreted protein</fullName>
    </submittedName>
</protein>